<evidence type="ECO:0000259" key="1">
    <source>
        <dbReference type="PROSITE" id="PS50151"/>
    </source>
</evidence>
<dbReference type="RefSeq" id="WP_326122616.1">
    <property type="nucleotide sequence ID" value="NZ_JARSFG010000009.1"/>
</dbReference>
<dbReference type="InterPro" id="IPR001943">
    <property type="entry name" value="UVR_dom"/>
</dbReference>
<dbReference type="PROSITE" id="PS50151">
    <property type="entry name" value="UVR"/>
    <property type="match status" value="1"/>
</dbReference>
<dbReference type="GO" id="GO:0008270">
    <property type="term" value="F:zinc ion binding"/>
    <property type="evidence" value="ECO:0007669"/>
    <property type="project" value="TreeGrafter"/>
</dbReference>
<evidence type="ECO:0000313" key="3">
    <source>
        <dbReference type="Proteomes" id="UP001344888"/>
    </source>
</evidence>
<dbReference type="Gene3D" id="4.10.860.10">
    <property type="entry name" value="UVR domain"/>
    <property type="match status" value="1"/>
</dbReference>
<protein>
    <submittedName>
        <fullName evidence="2">UvrB/UvrC motif-containing protein</fullName>
    </submittedName>
</protein>
<evidence type="ECO:0000313" key="2">
    <source>
        <dbReference type="EMBL" id="MEC1178081.1"/>
    </source>
</evidence>
<dbReference type="SUPFAM" id="SSF46600">
    <property type="entry name" value="C-terminal UvrC-binding domain of UvrB"/>
    <property type="match status" value="1"/>
</dbReference>
<sequence>MICEHCKQRHASVTVTKVQNGQTVAKHYCEHCASKFHPFQTDIQEEPVALHQLISNWFGVPMWKSTQTEEKKATQNACPSCSVTYRQFLKQGKFGCAECYSTFREQLPPVFSRLQAGTSHTGKSVAISIEQLKQKIEEIRQHMQHAIQEERFEDAAKMRDEIKSIQHKLDAGGVDV</sequence>
<proteinExistence type="predicted"/>
<dbReference type="Proteomes" id="UP001344888">
    <property type="component" value="Unassembled WGS sequence"/>
</dbReference>
<dbReference type="EMBL" id="JARSFG010000009">
    <property type="protein sequence ID" value="MEC1178081.1"/>
    <property type="molecule type" value="Genomic_DNA"/>
</dbReference>
<accession>A0AAW9NT42</accession>
<dbReference type="GO" id="GO:1990169">
    <property type="term" value="P:stress response to copper ion"/>
    <property type="evidence" value="ECO:0007669"/>
    <property type="project" value="TreeGrafter"/>
</dbReference>
<organism evidence="2 3">
    <name type="scientific">Metasolibacillus meyeri</name>
    <dbReference type="NCBI Taxonomy" id="1071052"/>
    <lineage>
        <taxon>Bacteria</taxon>
        <taxon>Bacillati</taxon>
        <taxon>Bacillota</taxon>
        <taxon>Bacilli</taxon>
        <taxon>Bacillales</taxon>
        <taxon>Caryophanaceae</taxon>
        <taxon>Metasolibacillus</taxon>
    </lineage>
</organism>
<dbReference type="GO" id="GO:1990170">
    <property type="term" value="P:stress response to cadmium ion"/>
    <property type="evidence" value="ECO:0007669"/>
    <property type="project" value="TreeGrafter"/>
</dbReference>
<reference evidence="2 3" key="1">
    <citation type="submission" date="2023-03" db="EMBL/GenBank/DDBJ databases">
        <title>Bacillus Genome Sequencing.</title>
        <authorList>
            <person name="Dunlap C."/>
        </authorList>
    </citation>
    <scope>NUCLEOTIDE SEQUENCE [LARGE SCALE GENOMIC DNA]</scope>
    <source>
        <strain evidence="2 3">B-59205</strain>
    </source>
</reference>
<dbReference type="PANTHER" id="PTHR38430">
    <property type="entry name" value="PROTEIN-ARGININE KINASE ACTIVATOR PROTEIN"/>
    <property type="match status" value="1"/>
</dbReference>
<dbReference type="Pfam" id="PF02151">
    <property type="entry name" value="UVR"/>
    <property type="match status" value="1"/>
</dbReference>
<dbReference type="InterPro" id="IPR036876">
    <property type="entry name" value="UVR_dom_sf"/>
</dbReference>
<dbReference type="PIRSF" id="PIRSF015034">
    <property type="entry name" value="YacH"/>
    <property type="match status" value="1"/>
</dbReference>
<gene>
    <name evidence="2" type="ORF">P9B03_06260</name>
</gene>
<keyword evidence="3" id="KW-1185">Reference proteome</keyword>
<dbReference type="PANTHER" id="PTHR38430:SF1">
    <property type="entry name" value="PROTEIN-ARGININE KINASE ACTIVATOR PROTEIN"/>
    <property type="match status" value="1"/>
</dbReference>
<name>A0AAW9NT42_9BACL</name>
<feature type="domain" description="UVR" evidence="1">
    <location>
        <begin position="133"/>
        <end position="168"/>
    </location>
</feature>
<dbReference type="GO" id="GO:0046870">
    <property type="term" value="F:cadmium ion binding"/>
    <property type="evidence" value="ECO:0007669"/>
    <property type="project" value="TreeGrafter"/>
</dbReference>
<dbReference type="AlphaFoldDB" id="A0AAW9NT42"/>
<dbReference type="InterPro" id="IPR025542">
    <property type="entry name" value="YacH"/>
</dbReference>
<dbReference type="GO" id="GO:0050897">
    <property type="term" value="F:cobalt ion binding"/>
    <property type="evidence" value="ECO:0007669"/>
    <property type="project" value="TreeGrafter"/>
</dbReference>
<comment type="caution">
    <text evidence="2">The sequence shown here is derived from an EMBL/GenBank/DDBJ whole genome shotgun (WGS) entry which is preliminary data.</text>
</comment>
<dbReference type="GO" id="GO:0005507">
    <property type="term" value="F:copper ion binding"/>
    <property type="evidence" value="ECO:0007669"/>
    <property type="project" value="TreeGrafter"/>
</dbReference>